<dbReference type="InterPro" id="IPR012914">
    <property type="entry name" value="PucR_dom"/>
</dbReference>
<gene>
    <name evidence="5" type="ORF">J2Z42_002689</name>
</gene>
<sequence>MRIILDKALKLHPLNKSKLIAGANGLTRPIDQFGVLEAPDSFKFVKNNEFLLTTGFMCKNNHELQYKIVKQLFNRGVCALGIKVNRYITELSPKVIDFCNRNDFPILYVPSEYGWYELFYPLLYLMYIHPGSNEDLLNKMTELSDRILNSNNFDEIVKYIYNIFNIPCYIHINYNNISAAYPVSFQTSDISEFVEHFNDTQTSFITNNIKRIDFKKDSILFSYIKHKMNCHGYILLYEKNTKLKPNDISLFNYIVVCIQFYSNKFLNSTRKFSPIHNKFLLELLNVKELDKKQLMYRSNELNIDLYKNYIISVSKNLPISEYEDLDKIYTFIENNINIKYKVLSAFDFNGNYIVFNPIDKNLSLEQIFKCTKLKIIKIKKELENFFNIKNFSFGIGTYHKSIDGIKTSYCEALRAFDCYKKFFNYDFIINFKDLGIYSILNNPSISDDIQKFTNKYIKPIIDSDIENNSELLKTLKCFFDSNRSFRNCAKEMNLHHNTIRYRLKKIEELCHIDITFENDLLELELALKLIPFLNKLGL</sequence>
<dbReference type="Pfam" id="PF13556">
    <property type="entry name" value="HTH_30"/>
    <property type="match status" value="1"/>
</dbReference>
<evidence type="ECO:0000256" key="1">
    <source>
        <dbReference type="ARBA" id="ARBA00006754"/>
    </source>
</evidence>
<reference evidence="5 6" key="1">
    <citation type="submission" date="2021-03" db="EMBL/GenBank/DDBJ databases">
        <title>Genomic Encyclopedia of Type Strains, Phase IV (KMG-IV): sequencing the most valuable type-strain genomes for metagenomic binning, comparative biology and taxonomic classification.</title>
        <authorList>
            <person name="Goeker M."/>
        </authorList>
    </citation>
    <scope>NUCLEOTIDE SEQUENCE [LARGE SCALE GENOMIC DNA]</scope>
    <source>
        <strain evidence="5 6">DSM 28783</strain>
    </source>
</reference>
<feature type="domain" description="Purine catabolism PurC-like" evidence="2">
    <location>
        <begin position="8"/>
        <end position="118"/>
    </location>
</feature>
<evidence type="ECO:0000259" key="4">
    <source>
        <dbReference type="Pfam" id="PF17853"/>
    </source>
</evidence>
<evidence type="ECO:0000259" key="2">
    <source>
        <dbReference type="Pfam" id="PF07905"/>
    </source>
</evidence>
<dbReference type="InterPro" id="IPR041522">
    <property type="entry name" value="CdaR_GGDEF"/>
</dbReference>
<name>A0ABS4KVA2_9CLOT</name>
<evidence type="ECO:0000313" key="6">
    <source>
        <dbReference type="Proteomes" id="UP001519307"/>
    </source>
</evidence>
<dbReference type="PANTHER" id="PTHR33744">
    <property type="entry name" value="CARBOHYDRATE DIACID REGULATOR"/>
    <property type="match status" value="1"/>
</dbReference>
<dbReference type="Proteomes" id="UP001519307">
    <property type="component" value="Unassembled WGS sequence"/>
</dbReference>
<evidence type="ECO:0000259" key="3">
    <source>
        <dbReference type="Pfam" id="PF13556"/>
    </source>
</evidence>
<dbReference type="InterPro" id="IPR051448">
    <property type="entry name" value="CdaR-like_regulators"/>
</dbReference>
<comment type="caution">
    <text evidence="5">The sequence shown here is derived from an EMBL/GenBank/DDBJ whole genome shotgun (WGS) entry which is preliminary data.</text>
</comment>
<keyword evidence="6" id="KW-1185">Reference proteome</keyword>
<dbReference type="InterPro" id="IPR042070">
    <property type="entry name" value="PucR_C-HTH_sf"/>
</dbReference>
<evidence type="ECO:0000313" key="5">
    <source>
        <dbReference type="EMBL" id="MBP2033972.1"/>
    </source>
</evidence>
<feature type="domain" description="PucR C-terminal helix-turn-helix" evidence="3">
    <location>
        <begin position="471"/>
        <end position="529"/>
    </location>
</feature>
<dbReference type="Pfam" id="PF17853">
    <property type="entry name" value="GGDEF_2"/>
    <property type="match status" value="1"/>
</dbReference>
<proteinExistence type="inferred from homology"/>
<dbReference type="Gene3D" id="1.10.10.2840">
    <property type="entry name" value="PucR C-terminal helix-turn-helix domain"/>
    <property type="match status" value="1"/>
</dbReference>
<dbReference type="InterPro" id="IPR025736">
    <property type="entry name" value="PucR_C-HTH_dom"/>
</dbReference>
<protein>
    <submittedName>
        <fullName evidence="5">Purine catabolism regulator</fullName>
    </submittedName>
</protein>
<organism evidence="5 6">
    <name type="scientific">Clostridium algifaecis</name>
    <dbReference type="NCBI Taxonomy" id="1472040"/>
    <lineage>
        <taxon>Bacteria</taxon>
        <taxon>Bacillati</taxon>
        <taxon>Bacillota</taxon>
        <taxon>Clostridia</taxon>
        <taxon>Eubacteriales</taxon>
        <taxon>Clostridiaceae</taxon>
        <taxon>Clostridium</taxon>
    </lineage>
</organism>
<feature type="domain" description="CdaR GGDEF-like" evidence="4">
    <location>
        <begin position="293"/>
        <end position="416"/>
    </location>
</feature>
<dbReference type="Pfam" id="PF07905">
    <property type="entry name" value="PucR"/>
    <property type="match status" value="1"/>
</dbReference>
<dbReference type="EMBL" id="JAGGLM010000027">
    <property type="protein sequence ID" value="MBP2033972.1"/>
    <property type="molecule type" value="Genomic_DNA"/>
</dbReference>
<comment type="similarity">
    <text evidence="1">Belongs to the CdaR family.</text>
</comment>
<dbReference type="RefSeq" id="WP_209703212.1">
    <property type="nucleotide sequence ID" value="NZ_JAGGLM010000027.1"/>
</dbReference>
<accession>A0ABS4KVA2</accession>